<feature type="domain" description="HTH tetR-type" evidence="3">
    <location>
        <begin position="11"/>
        <end position="71"/>
    </location>
</feature>
<evidence type="ECO:0000256" key="2">
    <source>
        <dbReference type="PROSITE-ProRule" id="PRU00335"/>
    </source>
</evidence>
<dbReference type="PANTHER" id="PTHR30055">
    <property type="entry name" value="HTH-TYPE TRANSCRIPTIONAL REGULATOR RUTR"/>
    <property type="match status" value="1"/>
</dbReference>
<proteinExistence type="predicted"/>
<keyword evidence="5" id="KW-1185">Reference proteome</keyword>
<organism evidence="4 5">
    <name type="scientific">Streptomonospora alba</name>
    <dbReference type="NCBI Taxonomy" id="183763"/>
    <lineage>
        <taxon>Bacteria</taxon>
        <taxon>Bacillati</taxon>
        <taxon>Actinomycetota</taxon>
        <taxon>Actinomycetes</taxon>
        <taxon>Streptosporangiales</taxon>
        <taxon>Nocardiopsidaceae</taxon>
        <taxon>Streptomonospora</taxon>
    </lineage>
</organism>
<dbReference type="GO" id="GO:0003700">
    <property type="term" value="F:DNA-binding transcription factor activity"/>
    <property type="evidence" value="ECO:0007669"/>
    <property type="project" value="TreeGrafter"/>
</dbReference>
<reference evidence="5" key="1">
    <citation type="journal article" date="2015" name="Chem. Biol.">
        <title>Structure, bioactivity, and resistance mechanism of streptomonomicin, an unusual lasso Peptide from an understudied halophilic actinomycete.</title>
        <authorList>
            <person name="Metelev M."/>
            <person name="Tietz J.I."/>
            <person name="Melby J.O."/>
            <person name="Blair P.M."/>
            <person name="Zhu L."/>
            <person name="Livnat I."/>
            <person name="Severinov K."/>
            <person name="Mitchell D.A."/>
        </authorList>
    </citation>
    <scope>NUCLEOTIDE SEQUENCE [LARGE SCALE GENOMIC DNA]</scope>
    <source>
        <strain evidence="5">YIM 90003</strain>
    </source>
</reference>
<dbReference type="Proteomes" id="UP000031675">
    <property type="component" value="Unassembled WGS sequence"/>
</dbReference>
<dbReference type="AlphaFoldDB" id="A0A0C2JGK8"/>
<dbReference type="RefSeq" id="WP_040274310.1">
    <property type="nucleotide sequence ID" value="NZ_JROO01000029.1"/>
</dbReference>
<evidence type="ECO:0000313" key="5">
    <source>
        <dbReference type="Proteomes" id="UP000031675"/>
    </source>
</evidence>
<dbReference type="EMBL" id="JROO01000029">
    <property type="protein sequence ID" value="KIH98050.1"/>
    <property type="molecule type" value="Genomic_DNA"/>
</dbReference>
<name>A0A0C2JGK8_9ACTN</name>
<dbReference type="SUPFAM" id="SSF48498">
    <property type="entry name" value="Tetracyclin repressor-like, C-terminal domain"/>
    <property type="match status" value="1"/>
</dbReference>
<evidence type="ECO:0000259" key="3">
    <source>
        <dbReference type="PROSITE" id="PS50977"/>
    </source>
</evidence>
<dbReference type="OrthoDB" id="3426391at2"/>
<gene>
    <name evidence="4" type="ORF">LP52_15165</name>
</gene>
<sequence>MPRPIDPERHRARRLQIIDAGLTVFASHGYAGATTALICRTAGIGSGTFFHYFPTKADLLAAIIEWGTAETREFFAAQEGRADARQVLFDFVRHATAELEDERAAGFVRAVGGQVGDTGVAAALEADDRAVRLGLRTWVERAQGDGGVRTDLPADRLVEWIVLLLDGFASLVAGRSGFEAAREAPMLLEQTERLLAPTR</sequence>
<protein>
    <submittedName>
        <fullName evidence="4">TetR family transcriptional regulator</fullName>
    </submittedName>
</protein>
<dbReference type="PANTHER" id="PTHR30055:SF229">
    <property type="entry name" value="HTH-TYPE TRANSCRIPTIONAL REPRESSOR RV1474C"/>
    <property type="match status" value="1"/>
</dbReference>
<dbReference type="GO" id="GO:0000976">
    <property type="term" value="F:transcription cis-regulatory region binding"/>
    <property type="evidence" value="ECO:0007669"/>
    <property type="project" value="TreeGrafter"/>
</dbReference>
<evidence type="ECO:0000313" key="4">
    <source>
        <dbReference type="EMBL" id="KIH98050.1"/>
    </source>
</evidence>
<feature type="DNA-binding region" description="H-T-H motif" evidence="2">
    <location>
        <begin position="34"/>
        <end position="53"/>
    </location>
</feature>
<dbReference type="InterPro" id="IPR009057">
    <property type="entry name" value="Homeodomain-like_sf"/>
</dbReference>
<dbReference type="InterPro" id="IPR023772">
    <property type="entry name" value="DNA-bd_HTH_TetR-type_CS"/>
</dbReference>
<dbReference type="Gene3D" id="1.10.357.10">
    <property type="entry name" value="Tetracycline Repressor, domain 2"/>
    <property type="match status" value="1"/>
</dbReference>
<dbReference type="InterPro" id="IPR036271">
    <property type="entry name" value="Tet_transcr_reg_TetR-rel_C_sf"/>
</dbReference>
<dbReference type="InterPro" id="IPR050109">
    <property type="entry name" value="HTH-type_TetR-like_transc_reg"/>
</dbReference>
<keyword evidence="1 2" id="KW-0238">DNA-binding</keyword>
<comment type="caution">
    <text evidence="4">The sequence shown here is derived from an EMBL/GenBank/DDBJ whole genome shotgun (WGS) entry which is preliminary data.</text>
</comment>
<dbReference type="InterPro" id="IPR001647">
    <property type="entry name" value="HTH_TetR"/>
</dbReference>
<dbReference type="PROSITE" id="PS50977">
    <property type="entry name" value="HTH_TETR_2"/>
    <property type="match status" value="1"/>
</dbReference>
<accession>A0A0C2JGK8</accession>
<dbReference type="PROSITE" id="PS01081">
    <property type="entry name" value="HTH_TETR_1"/>
    <property type="match status" value="1"/>
</dbReference>
<evidence type="ECO:0000256" key="1">
    <source>
        <dbReference type="ARBA" id="ARBA00023125"/>
    </source>
</evidence>
<dbReference type="PRINTS" id="PR00455">
    <property type="entry name" value="HTHTETR"/>
</dbReference>
<dbReference type="SUPFAM" id="SSF46689">
    <property type="entry name" value="Homeodomain-like"/>
    <property type="match status" value="1"/>
</dbReference>
<dbReference type="Pfam" id="PF00440">
    <property type="entry name" value="TetR_N"/>
    <property type="match status" value="1"/>
</dbReference>